<feature type="domain" description="Transcriptional repressor PaaX-like central Cas2-like" evidence="3">
    <location>
        <begin position="108"/>
        <end position="180"/>
    </location>
</feature>
<evidence type="ECO:0000259" key="2">
    <source>
        <dbReference type="Pfam" id="PF08223"/>
    </source>
</evidence>
<dbReference type="Pfam" id="PF07848">
    <property type="entry name" value="PaaX"/>
    <property type="match status" value="1"/>
</dbReference>
<dbReference type="InterPro" id="IPR013225">
    <property type="entry name" value="PaaX_C"/>
</dbReference>
<dbReference type="Gene3D" id="3.30.70.2650">
    <property type="match status" value="1"/>
</dbReference>
<dbReference type="PANTHER" id="PTHR30319">
    <property type="entry name" value="PHENYLACETIC ACID REGULATOR-RELATED TRANSCRIPTIONAL REPRESSOR"/>
    <property type="match status" value="1"/>
</dbReference>
<dbReference type="OrthoDB" id="2270427at2"/>
<protein>
    <submittedName>
        <fullName evidence="4">Phenylacetic acid degradation operon negative regulatory protein PaaX</fullName>
    </submittedName>
</protein>
<dbReference type="EMBL" id="CP021111">
    <property type="protein sequence ID" value="ARP95700.1"/>
    <property type="molecule type" value="Genomic_DNA"/>
</dbReference>
<dbReference type="Gene3D" id="1.10.10.10">
    <property type="entry name" value="Winged helix-like DNA-binding domain superfamily/Winged helix DNA-binding domain"/>
    <property type="match status" value="1"/>
</dbReference>
<dbReference type="Pfam" id="PF20803">
    <property type="entry name" value="PaaX_M"/>
    <property type="match status" value="1"/>
</dbReference>
<dbReference type="Proteomes" id="UP000194161">
    <property type="component" value="Chromosome"/>
</dbReference>
<dbReference type="NCBIfam" id="TIGR02277">
    <property type="entry name" value="PaaX_trns_reg"/>
    <property type="match status" value="1"/>
</dbReference>
<sequence length="313" mass="34682">MATAPNSLDRFLARLLKQDPPRAKSLCVSLLGDALAPHGGAIWLGDLIELLAPVGINERLLRTSVFRLVAQDWLRSERHGRRSLYLMTERGLRDTARASQRIYEGPARQWNGEWTLVALPRNGNNGLAERAELRRELLWEGFGMVAPGLFAHPQTEARAAHAILDKLGIPDKALVLSARDLADAGGLPIASLATQCWNLDEVAEQYRQFTRNFGPLEKLLDEAPASPDQAFAARVLLLHSWRRIALHDPQLPAPMLPDNWPGHPARDLCGRLYWKLFDASEAHVAGLAGRENAGYRELDPAALDRFGGRPDAD</sequence>
<dbReference type="AlphaFoldDB" id="A0A1W6ZEX5"/>
<keyword evidence="5" id="KW-1185">Reference proteome</keyword>
<feature type="domain" description="Transcriptional repressor PaaX-like C-terminal" evidence="2">
    <location>
        <begin position="197"/>
        <end position="285"/>
    </location>
</feature>
<gene>
    <name evidence="4" type="ORF">CAL15_15710</name>
</gene>
<organism evidence="4 5">
    <name type="scientific">Bordetella genomosp. 13</name>
    <dbReference type="NCBI Taxonomy" id="463040"/>
    <lineage>
        <taxon>Bacteria</taxon>
        <taxon>Pseudomonadati</taxon>
        <taxon>Pseudomonadota</taxon>
        <taxon>Betaproteobacteria</taxon>
        <taxon>Burkholderiales</taxon>
        <taxon>Alcaligenaceae</taxon>
        <taxon>Bordetella</taxon>
    </lineage>
</organism>
<dbReference type="KEGG" id="bgm:CAL15_15710"/>
<name>A0A1W6ZEX5_9BORD</name>
<dbReference type="InterPro" id="IPR012906">
    <property type="entry name" value="PaaX-like_N"/>
</dbReference>
<dbReference type="Pfam" id="PF08223">
    <property type="entry name" value="PaaX_C"/>
    <property type="match status" value="1"/>
</dbReference>
<dbReference type="Gene3D" id="1.20.58.1460">
    <property type="match status" value="1"/>
</dbReference>
<dbReference type="PIRSF" id="PIRSF020623">
    <property type="entry name" value="PaaX"/>
    <property type="match status" value="1"/>
</dbReference>
<dbReference type="GO" id="GO:0006351">
    <property type="term" value="P:DNA-templated transcription"/>
    <property type="evidence" value="ECO:0007669"/>
    <property type="project" value="InterPro"/>
</dbReference>
<feature type="domain" description="Transcriptional repressor PaaX-like N-terminal" evidence="1">
    <location>
        <begin position="22"/>
        <end position="91"/>
    </location>
</feature>
<proteinExistence type="predicted"/>
<dbReference type="InterPro" id="IPR011965">
    <property type="entry name" value="PaaX_trns_reg"/>
</dbReference>
<dbReference type="InterPro" id="IPR036388">
    <property type="entry name" value="WH-like_DNA-bd_sf"/>
</dbReference>
<evidence type="ECO:0000259" key="3">
    <source>
        <dbReference type="Pfam" id="PF20803"/>
    </source>
</evidence>
<evidence type="ECO:0000313" key="4">
    <source>
        <dbReference type="EMBL" id="ARP95700.1"/>
    </source>
</evidence>
<reference evidence="4 5" key="1">
    <citation type="submission" date="2017-05" db="EMBL/GenBank/DDBJ databases">
        <title>Complete and WGS of Bordetella genogroups.</title>
        <authorList>
            <person name="Spilker T."/>
            <person name="LiPuma J."/>
        </authorList>
    </citation>
    <scope>NUCLEOTIDE SEQUENCE [LARGE SCALE GENOMIC DNA]</scope>
    <source>
        <strain evidence="4 5">AU7206</strain>
    </source>
</reference>
<accession>A0A1W6ZEX5</accession>
<dbReference type="STRING" id="463040.CAL15_15710"/>
<evidence type="ECO:0000313" key="5">
    <source>
        <dbReference type="Proteomes" id="UP000194161"/>
    </source>
</evidence>
<dbReference type="RefSeq" id="WP_086079460.1">
    <property type="nucleotide sequence ID" value="NZ_CP021111.1"/>
</dbReference>
<dbReference type="InterPro" id="IPR048846">
    <property type="entry name" value="PaaX-like_central"/>
</dbReference>
<evidence type="ECO:0000259" key="1">
    <source>
        <dbReference type="Pfam" id="PF07848"/>
    </source>
</evidence>
<dbReference type="PANTHER" id="PTHR30319:SF1">
    <property type="entry name" value="TRANSCRIPTIONAL REPRESSOR PAAX"/>
    <property type="match status" value="1"/>
</dbReference>